<accession>A0AAP0B4G8</accession>
<dbReference type="InterPro" id="IPR008480">
    <property type="entry name" value="DUF761_pln"/>
</dbReference>
<reference evidence="2 3" key="1">
    <citation type="journal article" date="2022" name="Nat. Plants">
        <title>Genomes of leafy and leafless Platanthera orchids illuminate the evolution of mycoheterotrophy.</title>
        <authorList>
            <person name="Li M.H."/>
            <person name="Liu K.W."/>
            <person name="Li Z."/>
            <person name="Lu H.C."/>
            <person name="Ye Q.L."/>
            <person name="Zhang D."/>
            <person name="Wang J.Y."/>
            <person name="Li Y.F."/>
            <person name="Zhong Z.M."/>
            <person name="Liu X."/>
            <person name="Yu X."/>
            <person name="Liu D.K."/>
            <person name="Tu X.D."/>
            <person name="Liu B."/>
            <person name="Hao Y."/>
            <person name="Liao X.Y."/>
            <person name="Jiang Y.T."/>
            <person name="Sun W.H."/>
            <person name="Chen J."/>
            <person name="Chen Y.Q."/>
            <person name="Ai Y."/>
            <person name="Zhai J.W."/>
            <person name="Wu S.S."/>
            <person name="Zhou Z."/>
            <person name="Hsiao Y.Y."/>
            <person name="Wu W.L."/>
            <person name="Chen Y.Y."/>
            <person name="Lin Y.F."/>
            <person name="Hsu J.L."/>
            <person name="Li C.Y."/>
            <person name="Wang Z.W."/>
            <person name="Zhao X."/>
            <person name="Zhong W.Y."/>
            <person name="Ma X.K."/>
            <person name="Ma L."/>
            <person name="Huang J."/>
            <person name="Chen G.Z."/>
            <person name="Huang M.Z."/>
            <person name="Huang L."/>
            <person name="Peng D.H."/>
            <person name="Luo Y.B."/>
            <person name="Zou S.Q."/>
            <person name="Chen S.P."/>
            <person name="Lan S."/>
            <person name="Tsai W.C."/>
            <person name="Van de Peer Y."/>
            <person name="Liu Z.J."/>
        </authorList>
    </citation>
    <scope>NUCLEOTIDE SEQUENCE [LARGE SCALE GENOMIC DNA]</scope>
    <source>
        <strain evidence="2">Lor287</strain>
    </source>
</reference>
<dbReference type="Pfam" id="PF05553">
    <property type="entry name" value="DUF761"/>
    <property type="match status" value="1"/>
</dbReference>
<feature type="compositionally biased region" description="Basic and acidic residues" evidence="1">
    <location>
        <begin position="124"/>
        <end position="133"/>
    </location>
</feature>
<evidence type="ECO:0000256" key="1">
    <source>
        <dbReference type="SAM" id="MobiDB-lite"/>
    </source>
</evidence>
<name>A0AAP0B4G8_9ASPA</name>
<protein>
    <submittedName>
        <fullName evidence="2">Uncharacterized protein</fullName>
    </submittedName>
</protein>
<proteinExistence type="predicted"/>
<dbReference type="Proteomes" id="UP001418222">
    <property type="component" value="Unassembled WGS sequence"/>
</dbReference>
<evidence type="ECO:0000313" key="3">
    <source>
        <dbReference type="Proteomes" id="UP001418222"/>
    </source>
</evidence>
<organism evidence="2 3">
    <name type="scientific">Platanthera zijinensis</name>
    <dbReference type="NCBI Taxonomy" id="2320716"/>
    <lineage>
        <taxon>Eukaryota</taxon>
        <taxon>Viridiplantae</taxon>
        <taxon>Streptophyta</taxon>
        <taxon>Embryophyta</taxon>
        <taxon>Tracheophyta</taxon>
        <taxon>Spermatophyta</taxon>
        <taxon>Magnoliopsida</taxon>
        <taxon>Liliopsida</taxon>
        <taxon>Asparagales</taxon>
        <taxon>Orchidaceae</taxon>
        <taxon>Orchidoideae</taxon>
        <taxon>Orchideae</taxon>
        <taxon>Orchidinae</taxon>
        <taxon>Platanthera</taxon>
    </lineage>
</organism>
<gene>
    <name evidence="2" type="ORF">KSP39_PZI017392</name>
</gene>
<dbReference type="PANTHER" id="PTHR33265">
    <property type="entry name" value="AVR9/CF-9 RAPIDLY ELICITED PROTEIN-RELATED"/>
    <property type="match status" value="1"/>
</dbReference>
<feature type="region of interest" description="Disordered" evidence="1">
    <location>
        <begin position="124"/>
        <end position="160"/>
    </location>
</feature>
<comment type="caution">
    <text evidence="2">The sequence shown here is derived from an EMBL/GenBank/DDBJ whole genome shotgun (WGS) entry which is preliminary data.</text>
</comment>
<sequence length="191" mass="22977">MGKNKSPAASNSPRRRPWRLLRLAILWAQKGGAFKQRHFFDIRLLPNYLRNNLRRSDAARSLHFRERELSFDDTPTFHFKMRRPASFRLPRIPCITPPANFDDDDGNEISWENYRKMKLLEARSSQNHEKRSAGSDMLEEEEEDMEEEEEEEEQEIDSRAERFIMEFYDQMKLQRQISYLEYDEMLHRGTS</sequence>
<evidence type="ECO:0000313" key="2">
    <source>
        <dbReference type="EMBL" id="KAK8928246.1"/>
    </source>
</evidence>
<feature type="compositionally biased region" description="Acidic residues" evidence="1">
    <location>
        <begin position="137"/>
        <end position="155"/>
    </location>
</feature>
<dbReference type="PANTHER" id="PTHR33265:SF5">
    <property type="entry name" value="COTTON FIBER PROTEIN"/>
    <property type="match status" value="1"/>
</dbReference>
<dbReference type="AlphaFoldDB" id="A0AAP0B4G8"/>
<keyword evidence="3" id="KW-1185">Reference proteome</keyword>
<dbReference type="EMBL" id="JBBWWQ010000015">
    <property type="protein sequence ID" value="KAK8928246.1"/>
    <property type="molecule type" value="Genomic_DNA"/>
</dbReference>